<dbReference type="GO" id="GO:0004414">
    <property type="term" value="F:homoserine O-acetyltransferase activity"/>
    <property type="evidence" value="ECO:0007669"/>
    <property type="project" value="UniProtKB-UniRule"/>
</dbReference>
<comment type="similarity">
    <text evidence="2">Belongs to the AB hydrolase superfamily. MetX family.</text>
</comment>
<comment type="subcellular location">
    <subcellularLocation>
        <location evidence="2">Cytoplasm</location>
    </subcellularLocation>
</comment>
<sequence length="353" mass="39909">MLNYFNSDSEFVLESGQSLPSLQLAYHTFGKLNDKKDNIVWICHALTANSNPLEWWDILIGENKIINPEKHFIICVNSLGSCYGSTNALSENPKTGQAFYHDFPFFTIRDIASAIDLVRKELQSKLGFEKIWLCVGGSMGGQQAMEWAIKEPYLIENLALIATNARHSAWGIAFNSSQRQAIENDSTWKESNPKAGINGMKVARSIALLSYRNYEAYNLTQTNQDERTQNFDAESYQKYQGEKLAQRFDAFAYYNLSKAMDSHNVGRNRGGIENALSQIKAKTLIVSITNDVLFPPEDQQILAKYIPNSTYFEIKSPYGHDGFLLEGKKLSEILEREVTSRIQATKDAIINTK</sequence>
<dbReference type="GO" id="GO:0009092">
    <property type="term" value="P:homoserine metabolic process"/>
    <property type="evidence" value="ECO:0007669"/>
    <property type="project" value="TreeGrafter"/>
</dbReference>
<dbReference type="GO" id="GO:0005737">
    <property type="term" value="C:cytoplasm"/>
    <property type="evidence" value="ECO:0007669"/>
    <property type="project" value="UniProtKB-SubCell"/>
</dbReference>
<feature type="domain" description="AB hydrolase-1" evidence="4">
    <location>
        <begin position="40"/>
        <end position="325"/>
    </location>
</feature>
<dbReference type="RefSeq" id="WP_014799190.1">
    <property type="nucleotide sequence ID" value="NC_018018.1"/>
</dbReference>
<evidence type="ECO:0000313" key="5">
    <source>
        <dbReference type="EMBL" id="AFM05764.1"/>
    </source>
</evidence>
<keyword evidence="2" id="KW-0028">Amino-acid biosynthesis</keyword>
<keyword evidence="1 2" id="KW-0808">Transferase</keyword>
<dbReference type="PATRIC" id="fig|880071.3.peg.3449"/>
<dbReference type="Proteomes" id="UP000006054">
    <property type="component" value="Chromosome"/>
</dbReference>
<dbReference type="HOGENOM" id="CLU_028760_1_0_10"/>
<accession>I4AP79</accession>
<dbReference type="PANTHER" id="PTHR32268:SF11">
    <property type="entry name" value="HOMOSERINE O-ACETYLTRANSFERASE"/>
    <property type="match status" value="1"/>
</dbReference>
<name>I4AP79_BERLS</name>
<dbReference type="AlphaFoldDB" id="I4AP79"/>
<dbReference type="Gene3D" id="3.40.50.1820">
    <property type="entry name" value="alpha/beta hydrolase"/>
    <property type="match status" value="1"/>
</dbReference>
<feature type="active site" evidence="2 3">
    <location>
        <position position="291"/>
    </location>
</feature>
<dbReference type="Pfam" id="PF00561">
    <property type="entry name" value="Abhydrolase_1"/>
    <property type="match status" value="1"/>
</dbReference>
<feature type="binding site" evidence="2">
    <location>
        <position position="204"/>
    </location>
    <ligand>
        <name>substrate</name>
    </ligand>
</feature>
<comment type="subunit">
    <text evidence="2">Homodimer.</text>
</comment>
<gene>
    <name evidence="2" type="primary">metXA</name>
    <name evidence="5" type="ordered locus">Fleli_3444</name>
</gene>
<comment type="function">
    <text evidence="2">Transfers an acetyl group from acetyl-CoA to L-homoserine, forming acetyl-L-homoserine.</text>
</comment>
<evidence type="ECO:0000256" key="3">
    <source>
        <dbReference type="PIRSR" id="PIRSR000443-1"/>
    </source>
</evidence>
<reference evidence="6" key="1">
    <citation type="submission" date="2012-06" db="EMBL/GenBank/DDBJ databases">
        <title>The complete genome of Flexibacter litoralis DSM 6794.</title>
        <authorList>
            <person name="Lucas S."/>
            <person name="Copeland A."/>
            <person name="Lapidus A."/>
            <person name="Glavina del Rio T."/>
            <person name="Dalin E."/>
            <person name="Tice H."/>
            <person name="Bruce D."/>
            <person name="Goodwin L."/>
            <person name="Pitluck S."/>
            <person name="Peters L."/>
            <person name="Ovchinnikova G."/>
            <person name="Lu M."/>
            <person name="Kyrpides N."/>
            <person name="Mavromatis K."/>
            <person name="Ivanova N."/>
            <person name="Brettin T."/>
            <person name="Detter J.C."/>
            <person name="Han C."/>
            <person name="Larimer F."/>
            <person name="Land M."/>
            <person name="Hauser L."/>
            <person name="Markowitz V."/>
            <person name="Cheng J.-F."/>
            <person name="Hugenholtz P."/>
            <person name="Woyke T."/>
            <person name="Wu D."/>
            <person name="Spring S."/>
            <person name="Lang E."/>
            <person name="Kopitz M."/>
            <person name="Brambilla E."/>
            <person name="Klenk H.-P."/>
            <person name="Eisen J.A."/>
        </authorList>
    </citation>
    <scope>NUCLEOTIDE SEQUENCE [LARGE SCALE GENOMIC DNA]</scope>
    <source>
        <strain evidence="6">ATCC 23117 / DSM 6794 / NBRC 15988 / NCIMB 1366 / Sio-4</strain>
    </source>
</reference>
<comment type="caution">
    <text evidence="2">Lacks conserved residue(s) required for the propagation of feature annotation.</text>
</comment>
<dbReference type="InterPro" id="IPR008220">
    <property type="entry name" value="HAT_MetX-like"/>
</dbReference>
<dbReference type="InterPro" id="IPR000073">
    <property type="entry name" value="AB_hydrolase_1"/>
</dbReference>
<keyword evidence="2" id="KW-0963">Cytoplasm</keyword>
<dbReference type="HAMAP" id="MF_00296">
    <property type="entry name" value="MetX_acyltransf"/>
    <property type="match status" value="1"/>
</dbReference>
<protein>
    <recommendedName>
        <fullName evidence="2">Homoserine O-acetyltransferase</fullName>
        <shortName evidence="2">HAT</shortName>
        <ecNumber evidence="2">2.3.1.31</ecNumber>
    </recommendedName>
    <alternativeName>
        <fullName evidence="2">Homoserine transacetylase</fullName>
        <shortName evidence="2">HTA</shortName>
    </alternativeName>
</protein>
<proteinExistence type="inferred from homology"/>
<dbReference type="OrthoDB" id="9800754at2"/>
<dbReference type="EMBL" id="CP003345">
    <property type="protein sequence ID" value="AFM05764.1"/>
    <property type="molecule type" value="Genomic_DNA"/>
</dbReference>
<dbReference type="NCBIfam" id="TIGR01392">
    <property type="entry name" value="homoserO_Ac_trn"/>
    <property type="match status" value="1"/>
</dbReference>
<feature type="active site" evidence="2 3">
    <location>
        <position position="320"/>
    </location>
</feature>
<evidence type="ECO:0000256" key="2">
    <source>
        <dbReference type="HAMAP-Rule" id="MF_00296"/>
    </source>
</evidence>
<feature type="active site" description="Nucleophile" evidence="2 3">
    <location>
        <position position="138"/>
    </location>
</feature>
<dbReference type="STRING" id="880071.Fleli_3444"/>
<organism evidence="5 6">
    <name type="scientific">Bernardetia litoralis (strain ATCC 23117 / DSM 6794 / NBRC 15988 / NCIMB 1366 / Fx l1 / Sio-4)</name>
    <name type="common">Flexibacter litoralis</name>
    <dbReference type="NCBI Taxonomy" id="880071"/>
    <lineage>
        <taxon>Bacteria</taxon>
        <taxon>Pseudomonadati</taxon>
        <taxon>Bacteroidota</taxon>
        <taxon>Cytophagia</taxon>
        <taxon>Cytophagales</taxon>
        <taxon>Bernardetiaceae</taxon>
        <taxon>Bernardetia</taxon>
    </lineage>
</organism>
<evidence type="ECO:0000313" key="6">
    <source>
        <dbReference type="Proteomes" id="UP000006054"/>
    </source>
</evidence>
<evidence type="ECO:0000259" key="4">
    <source>
        <dbReference type="Pfam" id="PF00561"/>
    </source>
</evidence>
<feature type="binding site" evidence="2">
    <location>
        <position position="321"/>
    </location>
    <ligand>
        <name>substrate</name>
    </ligand>
</feature>
<dbReference type="UniPathway" id="UPA00051">
    <property type="reaction ID" value="UER00074"/>
</dbReference>
<dbReference type="InterPro" id="IPR029058">
    <property type="entry name" value="AB_hydrolase_fold"/>
</dbReference>
<dbReference type="PANTHER" id="PTHR32268">
    <property type="entry name" value="HOMOSERINE O-ACETYLTRANSFERASE"/>
    <property type="match status" value="1"/>
</dbReference>
<comment type="catalytic activity">
    <reaction evidence="2">
        <text>L-homoserine + acetyl-CoA = O-acetyl-L-homoserine + CoA</text>
        <dbReference type="Rhea" id="RHEA:13701"/>
        <dbReference type="ChEBI" id="CHEBI:57287"/>
        <dbReference type="ChEBI" id="CHEBI:57288"/>
        <dbReference type="ChEBI" id="CHEBI:57476"/>
        <dbReference type="ChEBI" id="CHEBI:57716"/>
        <dbReference type="EC" id="2.3.1.31"/>
    </reaction>
</comment>
<dbReference type="EC" id="2.3.1.31" evidence="2"/>
<dbReference type="SUPFAM" id="SSF53474">
    <property type="entry name" value="alpha/beta-Hydrolases"/>
    <property type="match status" value="1"/>
</dbReference>
<dbReference type="KEGG" id="fli:Fleli_3444"/>
<keyword evidence="2" id="KW-0486">Methionine biosynthesis</keyword>
<keyword evidence="6" id="KW-1185">Reference proteome</keyword>
<comment type="pathway">
    <text evidence="2">Amino-acid biosynthesis; L-methionine biosynthesis via de novo pathway; O-acetyl-L-homoserine from L-homoserine: step 1/1.</text>
</comment>
<dbReference type="eggNOG" id="COG2021">
    <property type="taxonomic scope" value="Bacteria"/>
</dbReference>
<dbReference type="PIRSF" id="PIRSF000443">
    <property type="entry name" value="Homoser_Ac_trans"/>
    <property type="match status" value="1"/>
</dbReference>
<evidence type="ECO:0000256" key="1">
    <source>
        <dbReference type="ARBA" id="ARBA00022679"/>
    </source>
</evidence>
<keyword evidence="2 5" id="KW-0012">Acyltransferase</keyword>
<dbReference type="GO" id="GO:0009086">
    <property type="term" value="P:methionine biosynthetic process"/>
    <property type="evidence" value="ECO:0007669"/>
    <property type="project" value="UniProtKB-UniRule"/>
</dbReference>